<protein>
    <recommendedName>
        <fullName evidence="7">Zn(2)-C6 fungal-type domain-containing protein</fullName>
    </recommendedName>
</protein>
<dbReference type="OrthoDB" id="4454541at2759"/>
<gene>
    <name evidence="8" type="ORF">C361_06374</name>
</gene>
<dbReference type="GO" id="GO:0008270">
    <property type="term" value="F:zinc ion binding"/>
    <property type="evidence" value="ECO:0007669"/>
    <property type="project" value="InterPro"/>
</dbReference>
<dbReference type="PANTHER" id="PTHR31845">
    <property type="entry name" value="FINGER DOMAIN PROTEIN, PUTATIVE-RELATED"/>
    <property type="match status" value="1"/>
</dbReference>
<feature type="compositionally biased region" description="Polar residues" evidence="6">
    <location>
        <begin position="17"/>
        <end position="41"/>
    </location>
</feature>
<dbReference type="GO" id="GO:0000981">
    <property type="term" value="F:DNA-binding transcription factor activity, RNA polymerase II-specific"/>
    <property type="evidence" value="ECO:0007669"/>
    <property type="project" value="InterPro"/>
</dbReference>
<accession>A0A854Q4G7</accession>
<keyword evidence="5" id="KW-0539">Nucleus</keyword>
<evidence type="ECO:0000256" key="5">
    <source>
        <dbReference type="ARBA" id="ARBA00023242"/>
    </source>
</evidence>
<name>A0A854Q4G7_CRYNE</name>
<dbReference type="SUPFAM" id="SSF57701">
    <property type="entry name" value="Zn2/Cys6 DNA-binding domain"/>
    <property type="match status" value="1"/>
</dbReference>
<comment type="subcellular location">
    <subcellularLocation>
        <location evidence="1">Nucleus</location>
    </subcellularLocation>
</comment>
<evidence type="ECO:0000259" key="7">
    <source>
        <dbReference type="PROSITE" id="PS50048"/>
    </source>
</evidence>
<dbReference type="SMART" id="SM00066">
    <property type="entry name" value="GAL4"/>
    <property type="match status" value="1"/>
</dbReference>
<evidence type="ECO:0000256" key="4">
    <source>
        <dbReference type="ARBA" id="ARBA00023163"/>
    </source>
</evidence>
<dbReference type="GO" id="GO:0005634">
    <property type="term" value="C:nucleus"/>
    <property type="evidence" value="ECO:0007669"/>
    <property type="project" value="UniProtKB-SubCell"/>
</dbReference>
<evidence type="ECO:0000256" key="3">
    <source>
        <dbReference type="ARBA" id="ARBA00023125"/>
    </source>
</evidence>
<evidence type="ECO:0000256" key="6">
    <source>
        <dbReference type="SAM" id="MobiDB-lite"/>
    </source>
</evidence>
<evidence type="ECO:0000256" key="1">
    <source>
        <dbReference type="ARBA" id="ARBA00004123"/>
    </source>
</evidence>
<evidence type="ECO:0000313" key="9">
    <source>
        <dbReference type="Proteomes" id="UP000199727"/>
    </source>
</evidence>
<keyword evidence="3" id="KW-0238">DNA-binding</keyword>
<dbReference type="Proteomes" id="UP000199727">
    <property type="component" value="Unassembled WGS sequence"/>
</dbReference>
<dbReference type="InterPro" id="IPR001138">
    <property type="entry name" value="Zn2Cys6_DnaBD"/>
</dbReference>
<dbReference type="GO" id="GO:0000976">
    <property type="term" value="F:transcription cis-regulatory region binding"/>
    <property type="evidence" value="ECO:0007669"/>
    <property type="project" value="TreeGrafter"/>
</dbReference>
<feature type="domain" description="Zn(2)-C6 fungal-type" evidence="7">
    <location>
        <begin position="51"/>
        <end position="83"/>
    </location>
</feature>
<comment type="caution">
    <text evidence="8">The sequence shown here is derived from an EMBL/GenBank/DDBJ whole genome shotgun (WGS) entry which is preliminary data.</text>
</comment>
<keyword evidence="2" id="KW-0805">Transcription regulation</keyword>
<dbReference type="Gene3D" id="4.10.240.10">
    <property type="entry name" value="Zn(2)-C6 fungal-type DNA-binding domain"/>
    <property type="match status" value="1"/>
</dbReference>
<dbReference type="AlphaFoldDB" id="A0A854Q4G7"/>
<dbReference type="CDD" id="cd00067">
    <property type="entry name" value="GAL4"/>
    <property type="match status" value="1"/>
</dbReference>
<dbReference type="EMBL" id="AMKT01000083">
    <property type="protein sequence ID" value="OXG13183.1"/>
    <property type="molecule type" value="Genomic_DNA"/>
</dbReference>
<sequence>MEKRSLDDLLLFENGRKSSTCTPDPSHPSRSNENYEPIQSDTNRSVTVNRACDECHRLKMRCTKDKDSQSCTRCLQGSRPCTFEGPRKSKTSKVEDRLRVVEGQITSIQGSIEELLRLQRDAACKSSSLENYHPLVQKPHGQEFETNFIQRSSPHTQQDPPRCQSEASTLMLSHTENHRHRKAWATESERGSQEDCPSNLDVDLFAADQTTAPLGNMLSLAEAARLNADTHIVRQEALDSARTPMTLSLDTHVERPIKKARFEGGVDDKTKGELRIIERGNHSFPDPIDLGWCSLSKGKELFGLFFDRCAPYVPCFDPNYDTWDSLRCRSSFAITTIIYVALKCVDAGGPVSELQMKTRDHAEKIAMSTLFTPVARNEIVQSMILLASWGETFWRPGGHAVRMAMDLGLHHCLPYLTDRDTGIHKSHEDLVQERHIVAGARIWLTLFKIDTEMSFAYCRPAIFCPEGAITNARRFLEHPLSIPTDIRLVSTCENLVFRMPLHQHFALSFGRRQSVGAAVDVDQLLRRCNWALKDWFQYWDRYCAQRGISADHFLRETLVTGRAGTFLNANSHVLHNVRNRRDLMKLSEEHRRWFQEAGEMAHQLVNTCVRGQQYTENFQYANRLTHYNMVYAARFMIRMASLLPEACDLHQVGRDVEQVAVMLTQVPGFQLAHFLREIISKARQDQVLPPSLSISRAQSPCLAANSTESAANHNGSQNHHLNELGYKSRDCSTNFIPNWEMMTTATDQTSYGDDVSYFNFLYADQLFSHYENPADIGQSFAPLQDNSWTETTGNNVFNFDTTWFPFPPLDDELRTCQAVGTNFE</sequence>
<proteinExistence type="predicted"/>
<dbReference type="PROSITE" id="PS50048">
    <property type="entry name" value="ZN2_CY6_FUNGAL_2"/>
    <property type="match status" value="1"/>
</dbReference>
<dbReference type="CDD" id="cd12148">
    <property type="entry name" value="fungal_TF_MHR"/>
    <property type="match status" value="1"/>
</dbReference>
<organism evidence="8 9">
    <name type="scientific">Cryptococcus neoformans Tu259-1</name>
    <dbReference type="NCBI Taxonomy" id="1230072"/>
    <lineage>
        <taxon>Eukaryota</taxon>
        <taxon>Fungi</taxon>
        <taxon>Dikarya</taxon>
        <taxon>Basidiomycota</taxon>
        <taxon>Agaricomycotina</taxon>
        <taxon>Tremellomycetes</taxon>
        <taxon>Tremellales</taxon>
        <taxon>Cryptococcaceae</taxon>
        <taxon>Cryptococcus</taxon>
        <taxon>Cryptococcus neoformans species complex</taxon>
    </lineage>
</organism>
<keyword evidence="4" id="KW-0804">Transcription</keyword>
<dbReference type="PROSITE" id="PS00463">
    <property type="entry name" value="ZN2_CY6_FUNGAL_1"/>
    <property type="match status" value="1"/>
</dbReference>
<feature type="region of interest" description="Disordered" evidence="6">
    <location>
        <begin position="12"/>
        <end position="41"/>
    </location>
</feature>
<reference evidence="8 9" key="1">
    <citation type="submission" date="2017-06" db="EMBL/GenBank/DDBJ databases">
        <title>Global population genomics of the pathogenic fungus Cryptococcus neoformans var. grubii.</title>
        <authorList>
            <person name="Cuomo C."/>
            <person name="Litvintseva A."/>
            <person name="Chen Y."/>
            <person name="Young S."/>
            <person name="Zeng Q."/>
            <person name="Chapman S."/>
            <person name="Gujja S."/>
            <person name="Saif S."/>
            <person name="Birren B."/>
        </authorList>
    </citation>
    <scope>NUCLEOTIDE SEQUENCE [LARGE SCALE GENOMIC DNA]</scope>
    <source>
        <strain evidence="8 9">Tu259-1</strain>
    </source>
</reference>
<evidence type="ECO:0000313" key="8">
    <source>
        <dbReference type="EMBL" id="OXG13183.1"/>
    </source>
</evidence>
<dbReference type="InterPro" id="IPR036864">
    <property type="entry name" value="Zn2-C6_fun-type_DNA-bd_sf"/>
</dbReference>
<feature type="region of interest" description="Disordered" evidence="6">
    <location>
        <begin position="176"/>
        <end position="196"/>
    </location>
</feature>
<evidence type="ECO:0000256" key="2">
    <source>
        <dbReference type="ARBA" id="ARBA00023015"/>
    </source>
</evidence>
<dbReference type="PANTHER" id="PTHR31845:SF17">
    <property type="entry name" value="ZN(II)2CYS6 TRANSCRIPTION FACTOR (EUROFUNG)"/>
    <property type="match status" value="1"/>
</dbReference>
<dbReference type="InterPro" id="IPR051089">
    <property type="entry name" value="prtT"/>
</dbReference>